<feature type="domain" description="T-box" evidence="7">
    <location>
        <begin position="138"/>
        <end position="321"/>
    </location>
</feature>
<dbReference type="InterPro" id="IPR046360">
    <property type="entry name" value="T-box_DNA-bd"/>
</dbReference>
<dbReference type="STRING" id="109280.ENSHCOP00000024472"/>
<keyword evidence="3 6" id="KW-0238">DNA-binding</keyword>
<dbReference type="GO" id="GO:0000981">
    <property type="term" value="F:DNA-binding transcription factor activity, RNA polymerase II-specific"/>
    <property type="evidence" value="ECO:0007669"/>
    <property type="project" value="TreeGrafter"/>
</dbReference>
<evidence type="ECO:0000259" key="7">
    <source>
        <dbReference type="PROSITE" id="PS50252"/>
    </source>
</evidence>
<evidence type="ECO:0000256" key="4">
    <source>
        <dbReference type="ARBA" id="ARBA00023163"/>
    </source>
</evidence>
<dbReference type="GO" id="GO:0000785">
    <property type="term" value="C:chromatin"/>
    <property type="evidence" value="ECO:0007669"/>
    <property type="project" value="TreeGrafter"/>
</dbReference>
<evidence type="ECO:0000256" key="3">
    <source>
        <dbReference type="ARBA" id="ARBA00023125"/>
    </source>
</evidence>
<dbReference type="GO" id="GO:0001708">
    <property type="term" value="P:cell fate specification"/>
    <property type="evidence" value="ECO:0007669"/>
    <property type="project" value="TreeGrafter"/>
</dbReference>
<dbReference type="GO" id="GO:0005634">
    <property type="term" value="C:nucleus"/>
    <property type="evidence" value="ECO:0007669"/>
    <property type="project" value="UniProtKB-SubCell"/>
</dbReference>
<dbReference type="SMART" id="SM00425">
    <property type="entry name" value="TBOX"/>
    <property type="match status" value="1"/>
</dbReference>
<comment type="caution">
    <text evidence="6">Lacks conserved residue(s) required for the propagation of feature annotation.</text>
</comment>
<dbReference type="Proteomes" id="UP000264820">
    <property type="component" value="Unplaced"/>
</dbReference>
<proteinExistence type="predicted"/>
<dbReference type="AlphaFoldDB" id="A0A3Q2YZH8"/>
<evidence type="ECO:0000256" key="1">
    <source>
        <dbReference type="ARBA" id="ARBA00022473"/>
    </source>
</evidence>
<evidence type="ECO:0000313" key="8">
    <source>
        <dbReference type="Ensembl" id="ENSHCOP00000024472.1"/>
    </source>
</evidence>
<keyword evidence="5 6" id="KW-0539">Nucleus</keyword>
<keyword evidence="4" id="KW-0804">Transcription</keyword>
<dbReference type="PANTHER" id="PTHR11267:SF104">
    <property type="entry name" value="T-BOX TRANSCRIPTION FACTOR TBX1"/>
    <property type="match status" value="1"/>
</dbReference>
<evidence type="ECO:0000256" key="5">
    <source>
        <dbReference type="ARBA" id="ARBA00023242"/>
    </source>
</evidence>
<evidence type="ECO:0000256" key="2">
    <source>
        <dbReference type="ARBA" id="ARBA00023015"/>
    </source>
</evidence>
<dbReference type="GeneTree" id="ENSGT00940000156269"/>
<dbReference type="InterPro" id="IPR008967">
    <property type="entry name" value="p53-like_TF_DNA-bd_sf"/>
</dbReference>
<dbReference type="OMA" id="HSCGTEM"/>
<accession>A0A3Q2YZH8</accession>
<comment type="subcellular location">
    <subcellularLocation>
        <location evidence="6">Nucleus</location>
    </subcellularLocation>
</comment>
<dbReference type="SUPFAM" id="SSF49417">
    <property type="entry name" value="p53-like transcription factors"/>
    <property type="match status" value="1"/>
</dbReference>
<dbReference type="InterPro" id="IPR036960">
    <property type="entry name" value="T-box_sf"/>
</dbReference>
<dbReference type="PROSITE" id="PS50252">
    <property type="entry name" value="TBOX_3"/>
    <property type="match status" value="1"/>
</dbReference>
<evidence type="ECO:0000256" key="6">
    <source>
        <dbReference type="PROSITE-ProRule" id="PRU00201"/>
    </source>
</evidence>
<dbReference type="Ensembl" id="ENSHCOT00000017685.1">
    <property type="protein sequence ID" value="ENSHCOP00000024472.1"/>
    <property type="gene ID" value="ENSHCOG00000013837.1"/>
</dbReference>
<evidence type="ECO:0000313" key="9">
    <source>
        <dbReference type="Proteomes" id="UP000264820"/>
    </source>
</evidence>
<dbReference type="PANTHER" id="PTHR11267">
    <property type="entry name" value="T-BOX PROTEIN-RELATED"/>
    <property type="match status" value="1"/>
</dbReference>
<keyword evidence="1" id="KW-0217">Developmental protein</keyword>
<dbReference type="InterPro" id="IPR001699">
    <property type="entry name" value="TF_T-box"/>
</dbReference>
<protein>
    <recommendedName>
        <fullName evidence="7">T-box domain-containing protein</fullName>
    </recommendedName>
</protein>
<dbReference type="Gene3D" id="2.60.40.820">
    <property type="entry name" value="Transcription factor, T-box"/>
    <property type="match status" value="1"/>
</dbReference>
<reference evidence="8" key="1">
    <citation type="submission" date="2025-08" db="UniProtKB">
        <authorList>
            <consortium name="Ensembl"/>
        </authorList>
    </citation>
    <scope>IDENTIFICATION</scope>
</reference>
<dbReference type="GO" id="GO:0000978">
    <property type="term" value="F:RNA polymerase II cis-regulatory region sequence-specific DNA binding"/>
    <property type="evidence" value="ECO:0007669"/>
    <property type="project" value="InterPro"/>
</dbReference>
<keyword evidence="2" id="KW-0805">Transcription regulation</keyword>
<dbReference type="Pfam" id="PF00907">
    <property type="entry name" value="T-box"/>
    <property type="match status" value="1"/>
</dbReference>
<reference evidence="8" key="2">
    <citation type="submission" date="2025-09" db="UniProtKB">
        <authorList>
            <consortium name="Ensembl"/>
        </authorList>
    </citation>
    <scope>IDENTIFICATION</scope>
</reference>
<keyword evidence="9" id="KW-1185">Reference proteome</keyword>
<dbReference type="PRINTS" id="PR00937">
    <property type="entry name" value="TBOX"/>
</dbReference>
<name>A0A3Q2YZH8_HIPCM</name>
<dbReference type="GO" id="GO:0045893">
    <property type="term" value="P:positive regulation of DNA-templated transcription"/>
    <property type="evidence" value="ECO:0007669"/>
    <property type="project" value="InterPro"/>
</dbReference>
<organism evidence="8 9">
    <name type="scientific">Hippocampus comes</name>
    <name type="common">Tiger tail seahorse</name>
    <dbReference type="NCBI Taxonomy" id="109280"/>
    <lineage>
        <taxon>Eukaryota</taxon>
        <taxon>Metazoa</taxon>
        <taxon>Chordata</taxon>
        <taxon>Craniata</taxon>
        <taxon>Vertebrata</taxon>
        <taxon>Euteleostomi</taxon>
        <taxon>Actinopterygii</taxon>
        <taxon>Neopterygii</taxon>
        <taxon>Teleostei</taxon>
        <taxon>Neoteleostei</taxon>
        <taxon>Acanthomorphata</taxon>
        <taxon>Syngnathiaria</taxon>
        <taxon>Syngnathiformes</taxon>
        <taxon>Syngnathoidei</taxon>
        <taxon>Syngnathidae</taxon>
        <taxon>Hippocampus</taxon>
    </lineage>
</organism>
<sequence>EHHCNPGALVMPATHPQPVSMQDQHVEEGPMANVPISGPVTTVLSSTPPSPTTAISVASTNKSVTSLHSPAEASPAKPTVALPTVSGMSPAGSHIASASDSPAFSVSITKSAVVDFGHPNPDDEQPNMLMCKGVSVTLENDRVWKQFHSCGTEMILTKQGRRMFPYCRYRLAGLDPERHYSLMLSIVPSDKYKYRWNSPKWEVVGPAEYQAQVAVRAFPHHYSPCRGSDLMGSMLSFYKLKVTNNPKDLEGHIILTSMHRYIPQLHVIPLSNDITTPPVMGPESLTFTFPQTEFMAVTTYQNFLVTQLKINHNPFAKGFREDRFGPNLSDVPVEKLQLNMEPPEEQPEIKPVDQSNMLDEYLESEAQQISERAAAFSTGPEAPVAYQLPAKSASYVKTLDSVLKHRKTPAGINNKPCPLSFKPLLYAALTSPPPYLARTPTTTMRRASNPQR</sequence>